<dbReference type="EMBL" id="BGZK01000719">
    <property type="protein sequence ID" value="GBP57541.1"/>
    <property type="molecule type" value="Genomic_DNA"/>
</dbReference>
<evidence type="ECO:0000313" key="2">
    <source>
        <dbReference type="EMBL" id="GBP57541.1"/>
    </source>
</evidence>
<feature type="compositionally biased region" description="Basic and acidic residues" evidence="1">
    <location>
        <begin position="73"/>
        <end position="89"/>
    </location>
</feature>
<proteinExistence type="predicted"/>
<accession>A0A4C1X1I5</accession>
<feature type="region of interest" description="Disordered" evidence="1">
    <location>
        <begin position="73"/>
        <end position="97"/>
    </location>
</feature>
<dbReference type="Proteomes" id="UP000299102">
    <property type="component" value="Unassembled WGS sequence"/>
</dbReference>
<evidence type="ECO:0000256" key="1">
    <source>
        <dbReference type="SAM" id="MobiDB-lite"/>
    </source>
</evidence>
<protein>
    <submittedName>
        <fullName evidence="2">Uncharacterized protein</fullName>
    </submittedName>
</protein>
<name>A0A4C1X1I5_EUMVA</name>
<keyword evidence="3" id="KW-1185">Reference proteome</keyword>
<sequence>MAEPYHCDKTIYDEFVCNTKIKYHTLTEHECEVTASAVAFRPALNAQLEARRAAPTSASEINHFRFPSFRLTRRGEDGTKDSLASHEGEPSLPTTESPFREILTQYLYEPRKELCWI</sequence>
<reference evidence="2 3" key="1">
    <citation type="journal article" date="2019" name="Commun. Biol.">
        <title>The bagworm genome reveals a unique fibroin gene that provides high tensile strength.</title>
        <authorList>
            <person name="Kono N."/>
            <person name="Nakamura H."/>
            <person name="Ohtoshi R."/>
            <person name="Tomita M."/>
            <person name="Numata K."/>
            <person name="Arakawa K."/>
        </authorList>
    </citation>
    <scope>NUCLEOTIDE SEQUENCE [LARGE SCALE GENOMIC DNA]</scope>
</reference>
<gene>
    <name evidence="2" type="ORF">EVAR_40069_1</name>
</gene>
<dbReference type="AlphaFoldDB" id="A0A4C1X1I5"/>
<organism evidence="2 3">
    <name type="scientific">Eumeta variegata</name>
    <name type="common">Bagworm moth</name>
    <name type="synonym">Eumeta japonica</name>
    <dbReference type="NCBI Taxonomy" id="151549"/>
    <lineage>
        <taxon>Eukaryota</taxon>
        <taxon>Metazoa</taxon>
        <taxon>Ecdysozoa</taxon>
        <taxon>Arthropoda</taxon>
        <taxon>Hexapoda</taxon>
        <taxon>Insecta</taxon>
        <taxon>Pterygota</taxon>
        <taxon>Neoptera</taxon>
        <taxon>Endopterygota</taxon>
        <taxon>Lepidoptera</taxon>
        <taxon>Glossata</taxon>
        <taxon>Ditrysia</taxon>
        <taxon>Tineoidea</taxon>
        <taxon>Psychidae</taxon>
        <taxon>Oiketicinae</taxon>
        <taxon>Eumeta</taxon>
    </lineage>
</organism>
<evidence type="ECO:0000313" key="3">
    <source>
        <dbReference type="Proteomes" id="UP000299102"/>
    </source>
</evidence>
<comment type="caution">
    <text evidence="2">The sequence shown here is derived from an EMBL/GenBank/DDBJ whole genome shotgun (WGS) entry which is preliminary data.</text>
</comment>